<evidence type="ECO:0000256" key="6">
    <source>
        <dbReference type="ARBA" id="ARBA00023163"/>
    </source>
</evidence>
<dbReference type="InterPro" id="IPR035890">
    <property type="entry name" value="Anti-sigma-28_factor_FlgM_sf"/>
</dbReference>
<dbReference type="AlphaFoldDB" id="D5MGI3"/>
<dbReference type="HOGENOM" id="CLU_169011_3_1_0"/>
<keyword evidence="6" id="KW-0804">Transcription</keyword>
<evidence type="ECO:0000256" key="2">
    <source>
        <dbReference type="ARBA" id="ARBA00017823"/>
    </source>
</evidence>
<evidence type="ECO:0000313" key="9">
    <source>
        <dbReference type="EMBL" id="CBE68864.1"/>
    </source>
</evidence>
<protein>
    <recommendedName>
        <fullName evidence="2">Negative regulator of flagellin synthesis</fullName>
    </recommendedName>
</protein>
<dbReference type="SUPFAM" id="SSF101498">
    <property type="entry name" value="Anti-sigma factor FlgM"/>
    <property type="match status" value="1"/>
</dbReference>
<reference evidence="9 10" key="1">
    <citation type="journal article" date="2010" name="Nature">
        <title>Nitrite-driven anaerobic methane oxidation by oxygenic bacteria.</title>
        <authorList>
            <person name="Ettwig K.F."/>
            <person name="Butler M.K."/>
            <person name="Le Paslier D."/>
            <person name="Pelletier E."/>
            <person name="Mangenot S."/>
            <person name="Kuypers M.M.M."/>
            <person name="Schreiber F."/>
            <person name="Dutilh B.E."/>
            <person name="Zedelius J."/>
            <person name="de Beer D."/>
            <person name="Gloerich J."/>
            <person name="Wessels H.J.C.T."/>
            <person name="van Allen T."/>
            <person name="Luesken F."/>
            <person name="Wu M."/>
            <person name="van de Pas-Schoonen K.T."/>
            <person name="Op den Camp H.J.M."/>
            <person name="Janssen-Megens E.M."/>
            <person name="Francoijs K-J."/>
            <person name="Stunnenberg H."/>
            <person name="Weissenbach J."/>
            <person name="Jetten M.S.M."/>
            <person name="Strous M."/>
        </authorList>
    </citation>
    <scope>NUCLEOTIDE SEQUENCE [LARGE SCALE GENOMIC DNA]</scope>
</reference>
<evidence type="ECO:0000256" key="1">
    <source>
        <dbReference type="ARBA" id="ARBA00005322"/>
    </source>
</evidence>
<dbReference type="InterPro" id="IPR031316">
    <property type="entry name" value="FlgM_C"/>
</dbReference>
<dbReference type="EMBL" id="FP565575">
    <property type="protein sequence ID" value="CBE68864.1"/>
    <property type="molecule type" value="Genomic_DNA"/>
</dbReference>
<dbReference type="GO" id="GO:0045892">
    <property type="term" value="P:negative regulation of DNA-templated transcription"/>
    <property type="evidence" value="ECO:0007669"/>
    <property type="project" value="InterPro"/>
</dbReference>
<evidence type="ECO:0000256" key="3">
    <source>
        <dbReference type="ARBA" id="ARBA00022491"/>
    </source>
</evidence>
<dbReference type="GO" id="GO:0044781">
    <property type="term" value="P:bacterial-type flagellum organization"/>
    <property type="evidence" value="ECO:0007669"/>
    <property type="project" value="UniProtKB-KW"/>
</dbReference>
<evidence type="ECO:0000313" key="10">
    <source>
        <dbReference type="Proteomes" id="UP000006898"/>
    </source>
</evidence>
<evidence type="ECO:0000256" key="5">
    <source>
        <dbReference type="ARBA" id="ARBA00023015"/>
    </source>
</evidence>
<dbReference type="STRING" id="671143.DAMO_1806"/>
<dbReference type="KEGG" id="mox:DAMO_1806"/>
<name>D5MGI3_METO1</name>
<gene>
    <name evidence="9" type="ORF">DAMO_1806</name>
</gene>
<evidence type="ECO:0000256" key="7">
    <source>
        <dbReference type="SAM" id="MobiDB-lite"/>
    </source>
</evidence>
<dbReference type="NCBIfam" id="TIGR03824">
    <property type="entry name" value="FlgM_jcvi"/>
    <property type="match status" value="1"/>
</dbReference>
<proteinExistence type="inferred from homology"/>
<evidence type="ECO:0000259" key="8">
    <source>
        <dbReference type="Pfam" id="PF04316"/>
    </source>
</evidence>
<keyword evidence="3" id="KW-0678">Repressor</keyword>
<feature type="region of interest" description="Disordered" evidence="7">
    <location>
        <begin position="1"/>
        <end position="40"/>
    </location>
</feature>
<dbReference type="Proteomes" id="UP000006898">
    <property type="component" value="Chromosome"/>
</dbReference>
<dbReference type="InterPro" id="IPR007412">
    <property type="entry name" value="FlgM"/>
</dbReference>
<keyword evidence="4" id="KW-1005">Bacterial flagellum biogenesis</keyword>
<sequence>MKIENRGDSTNINPHLNRVQDAAERPESKQSAPAHDAPADRVELSQAAKALQQTRTLLAASPEVRHEKVAELKGMIQRGVYNVKGREVAAKMIGQGLFDRLV</sequence>
<comment type="similarity">
    <text evidence="1">Belongs to the FlgM family.</text>
</comment>
<dbReference type="Pfam" id="PF04316">
    <property type="entry name" value="FlgM"/>
    <property type="match status" value="1"/>
</dbReference>
<evidence type="ECO:0000256" key="4">
    <source>
        <dbReference type="ARBA" id="ARBA00022795"/>
    </source>
</evidence>
<organism evidence="9 10">
    <name type="scientific">Methylomirabilis oxygeniifera</name>
    <dbReference type="NCBI Taxonomy" id="671143"/>
    <lineage>
        <taxon>Bacteria</taxon>
        <taxon>Candidatus Methylomirabilota</taxon>
        <taxon>Candidatus Methylomirabilia</taxon>
        <taxon>Candidatus Methylomirabilales</taxon>
        <taxon>Candidatus Methylomirabilaceae</taxon>
        <taxon>Candidatus Methylomirabilis</taxon>
    </lineage>
</organism>
<keyword evidence="5" id="KW-0805">Transcription regulation</keyword>
<dbReference type="eggNOG" id="COG2747">
    <property type="taxonomic scope" value="Bacteria"/>
</dbReference>
<accession>D5MGI3</accession>
<feature type="domain" description="Anti-sigma-28 factor FlgM C-terminal" evidence="8">
    <location>
        <begin position="40"/>
        <end position="93"/>
    </location>
</feature>